<comment type="caution">
    <text evidence="2">The sequence shown here is derived from an EMBL/GenBank/DDBJ whole genome shotgun (WGS) entry which is preliminary data.</text>
</comment>
<keyword evidence="3" id="KW-1185">Reference proteome</keyword>
<feature type="transmembrane region" description="Helical" evidence="1">
    <location>
        <begin position="6"/>
        <end position="29"/>
    </location>
</feature>
<proteinExistence type="predicted"/>
<protein>
    <recommendedName>
        <fullName evidence="4">ComEC/Rec2-related protein domain-containing protein</fullName>
    </recommendedName>
</protein>
<dbReference type="Proteomes" id="UP000640509">
    <property type="component" value="Unassembled WGS sequence"/>
</dbReference>
<evidence type="ECO:0000256" key="1">
    <source>
        <dbReference type="SAM" id="Phobius"/>
    </source>
</evidence>
<keyword evidence="1" id="KW-0472">Membrane</keyword>
<accession>A0ABQ1VJF7</accession>
<keyword evidence="1" id="KW-1133">Transmembrane helix</keyword>
<name>A0ABQ1VJF7_9RHOB</name>
<evidence type="ECO:0000313" key="3">
    <source>
        <dbReference type="Proteomes" id="UP000640509"/>
    </source>
</evidence>
<feature type="transmembrane region" description="Helical" evidence="1">
    <location>
        <begin position="49"/>
        <end position="69"/>
    </location>
</feature>
<sequence>MPVLPGHLLARPLGCAFASGGHVGLLLILPHLWQRLLIAGISRRTGRRLACLLPAAGVISLLSWCPPLGRALLTLRRGVRLLVAGPGTLPASLARRLLTALGLLTP</sequence>
<organism evidence="2 3">
    <name type="scientific">Paracoccus acridae</name>
    <dbReference type="NCBI Taxonomy" id="1795310"/>
    <lineage>
        <taxon>Bacteria</taxon>
        <taxon>Pseudomonadati</taxon>
        <taxon>Pseudomonadota</taxon>
        <taxon>Alphaproteobacteria</taxon>
        <taxon>Rhodobacterales</taxon>
        <taxon>Paracoccaceae</taxon>
        <taxon>Paracoccus</taxon>
    </lineage>
</organism>
<gene>
    <name evidence="2" type="ORF">GCM10011402_24980</name>
</gene>
<dbReference type="EMBL" id="BMIV01000008">
    <property type="protein sequence ID" value="GGF71426.1"/>
    <property type="molecule type" value="Genomic_DNA"/>
</dbReference>
<evidence type="ECO:0000313" key="2">
    <source>
        <dbReference type="EMBL" id="GGF71426.1"/>
    </source>
</evidence>
<evidence type="ECO:0008006" key="4">
    <source>
        <dbReference type="Google" id="ProtNLM"/>
    </source>
</evidence>
<keyword evidence="1" id="KW-0812">Transmembrane</keyword>
<reference evidence="3" key="1">
    <citation type="journal article" date="2019" name="Int. J. Syst. Evol. Microbiol.">
        <title>The Global Catalogue of Microorganisms (GCM) 10K type strain sequencing project: providing services to taxonomists for standard genome sequencing and annotation.</title>
        <authorList>
            <consortium name="The Broad Institute Genomics Platform"/>
            <consortium name="The Broad Institute Genome Sequencing Center for Infectious Disease"/>
            <person name="Wu L."/>
            <person name="Ma J."/>
        </authorList>
    </citation>
    <scope>NUCLEOTIDE SEQUENCE [LARGE SCALE GENOMIC DNA]</scope>
    <source>
        <strain evidence="3">CGMCC 1.15419</strain>
    </source>
</reference>